<dbReference type="eggNOG" id="COG1132">
    <property type="taxonomic scope" value="Bacteria"/>
</dbReference>
<gene>
    <name evidence="10" type="ORF">J120_03075</name>
</gene>
<dbReference type="SUPFAM" id="SSF90123">
    <property type="entry name" value="ABC transporter transmembrane region"/>
    <property type="match status" value="1"/>
</dbReference>
<dbReference type="PROSITE" id="PS50929">
    <property type="entry name" value="ABC_TM1F"/>
    <property type="match status" value="1"/>
</dbReference>
<dbReference type="PANTHER" id="PTHR24221">
    <property type="entry name" value="ATP-BINDING CASSETTE SUB-FAMILY B"/>
    <property type="match status" value="1"/>
</dbReference>
<keyword evidence="3" id="KW-0547">Nucleotide-binding</keyword>
<evidence type="ECO:0000256" key="4">
    <source>
        <dbReference type="ARBA" id="ARBA00022840"/>
    </source>
</evidence>
<evidence type="ECO:0000313" key="10">
    <source>
        <dbReference type="EMBL" id="KIX85270.1"/>
    </source>
</evidence>
<dbReference type="AlphaFoldDB" id="A0A0D2I294"/>
<dbReference type="STRING" id="1306947.J120_03075"/>
<evidence type="ECO:0000256" key="7">
    <source>
        <dbReference type="SAM" id="Phobius"/>
    </source>
</evidence>
<dbReference type="InterPro" id="IPR036640">
    <property type="entry name" value="ABC1_TM_sf"/>
</dbReference>
<evidence type="ECO:0000256" key="2">
    <source>
        <dbReference type="ARBA" id="ARBA00022692"/>
    </source>
</evidence>
<sequence>MLLKELPPSTTLIPIDFNKPWWQIIIQQKKLVAIIIGSMTIVNIFYSLSPFIIEHVLTSTTISAYIGALCLFIGSECIYMLVRRFNPQFQLRCIHSIFYSAHYYLLAIDPLYHTHRSSGTILSKIDRAARGFEDLLDQITFEFIPLTTGLITTLVILSRYSLTMTAVIGAIFISIVTVGYYFARYSCQRWEQDFIDTDDSFKATAVENLAQVQLVRATFASDFMSNKLKKATHTNMLCEGRLWYAYSNIFSLFNALYIISLFSVLGFLIHKINTHTMSTTFAISLVLAYIQSTKALITIIKPLRRYMRGWSAVKDLFAFIPQCGNQNFPINDTETMPASSHSILDIRAINFTFNYSKVSLFNNHTFKLTCNVNQPNKLYGIIGPSGSGKTTLLSILGGQIKPTSGIVYINSVDIYAVGDQTRRQLIALQGQIATTVKGTVRYNLLLGLPEKHLYSDKYLQSILKRVGLDIILDAHQGLDTELGEGGHNLSGGQRQRLNFASLYLRAQHYKPVLILIDEPTSSLDELSEQAITTMIHELCQSAVTLVIAHRLKTIEHAHGLIDLSLLSSDQEINVYTSKELMQRSHYYQKLLSGKENIDS</sequence>
<evidence type="ECO:0000256" key="6">
    <source>
        <dbReference type="ARBA" id="ARBA00023136"/>
    </source>
</evidence>
<keyword evidence="5 7" id="KW-1133">Transmembrane helix</keyword>
<feature type="transmembrane region" description="Helical" evidence="7">
    <location>
        <begin position="64"/>
        <end position="82"/>
    </location>
</feature>
<comment type="subcellular location">
    <subcellularLocation>
        <location evidence="1">Cell membrane</location>
        <topology evidence="1">Multi-pass membrane protein</topology>
    </subcellularLocation>
</comment>
<dbReference type="InterPro" id="IPR027417">
    <property type="entry name" value="P-loop_NTPase"/>
</dbReference>
<dbReference type="GO" id="GO:0016887">
    <property type="term" value="F:ATP hydrolysis activity"/>
    <property type="evidence" value="ECO:0007669"/>
    <property type="project" value="InterPro"/>
</dbReference>
<dbReference type="Proteomes" id="UP000032214">
    <property type="component" value="Unassembled WGS sequence"/>
</dbReference>
<dbReference type="GO" id="GO:0005524">
    <property type="term" value="F:ATP binding"/>
    <property type="evidence" value="ECO:0007669"/>
    <property type="project" value="UniProtKB-KW"/>
</dbReference>
<dbReference type="InterPro" id="IPR003593">
    <property type="entry name" value="AAA+_ATPase"/>
</dbReference>
<proteinExistence type="predicted"/>
<evidence type="ECO:0000256" key="5">
    <source>
        <dbReference type="ARBA" id="ARBA00022989"/>
    </source>
</evidence>
<dbReference type="Gene3D" id="1.20.1560.10">
    <property type="entry name" value="ABC transporter type 1, transmembrane domain"/>
    <property type="match status" value="1"/>
</dbReference>
<evidence type="ECO:0000259" key="9">
    <source>
        <dbReference type="PROSITE" id="PS50929"/>
    </source>
</evidence>
<dbReference type="EMBL" id="ARQD01000002">
    <property type="protein sequence ID" value="KIX85270.1"/>
    <property type="molecule type" value="Genomic_DNA"/>
</dbReference>
<evidence type="ECO:0000313" key="11">
    <source>
        <dbReference type="Proteomes" id="UP000032214"/>
    </source>
</evidence>
<dbReference type="InterPro" id="IPR039421">
    <property type="entry name" value="Type_1_exporter"/>
</dbReference>
<dbReference type="GO" id="GO:0034040">
    <property type="term" value="F:ATPase-coupled lipid transmembrane transporter activity"/>
    <property type="evidence" value="ECO:0007669"/>
    <property type="project" value="TreeGrafter"/>
</dbReference>
<protein>
    <recommendedName>
        <fullName evidence="12">ABC transporter domain-containing protein</fullName>
    </recommendedName>
</protein>
<evidence type="ECO:0008006" key="12">
    <source>
        <dbReference type="Google" id="ProtNLM"/>
    </source>
</evidence>
<evidence type="ECO:0000259" key="8">
    <source>
        <dbReference type="PROSITE" id="PS50893"/>
    </source>
</evidence>
<dbReference type="Pfam" id="PF00005">
    <property type="entry name" value="ABC_tran"/>
    <property type="match status" value="1"/>
</dbReference>
<dbReference type="SUPFAM" id="SSF52540">
    <property type="entry name" value="P-loop containing nucleoside triphosphate hydrolases"/>
    <property type="match status" value="1"/>
</dbReference>
<dbReference type="InterPro" id="IPR017871">
    <property type="entry name" value="ABC_transporter-like_CS"/>
</dbReference>
<dbReference type="GO" id="GO:0140359">
    <property type="term" value="F:ABC-type transporter activity"/>
    <property type="evidence" value="ECO:0007669"/>
    <property type="project" value="InterPro"/>
</dbReference>
<feature type="transmembrane region" description="Helical" evidence="7">
    <location>
        <begin position="163"/>
        <end position="183"/>
    </location>
</feature>
<evidence type="ECO:0000256" key="3">
    <source>
        <dbReference type="ARBA" id="ARBA00022741"/>
    </source>
</evidence>
<keyword evidence="2 7" id="KW-0812">Transmembrane</keyword>
<reference evidence="10 11" key="1">
    <citation type="journal article" date="2013" name="Proc. Natl. Acad. Sci. U.S.A.">
        <title>Candidate phylum TM6 genome recovered from a hospital sink biofilm provides genomic insights into this uncultivated phylum.</title>
        <authorList>
            <person name="McLean J.S."/>
            <person name="Lombardo M.J."/>
            <person name="Badger J.H."/>
            <person name="Edlund A."/>
            <person name="Novotny M."/>
            <person name="Yee-Greenbaum J."/>
            <person name="Vyahhi N."/>
            <person name="Hall A.P."/>
            <person name="Yang Y."/>
            <person name="Dupont C.L."/>
            <person name="Ziegler M.G."/>
            <person name="Chitsaz H."/>
            <person name="Allen A.E."/>
            <person name="Yooseph S."/>
            <person name="Tesler G."/>
            <person name="Pevzner P.A."/>
            <person name="Friedman R.M."/>
            <person name="Nealson K.H."/>
            <person name="Venter J.C."/>
            <person name="Lasken R.S."/>
        </authorList>
    </citation>
    <scope>NUCLEOTIDE SEQUENCE [LARGE SCALE GENOMIC DNA]</scope>
    <source>
        <strain evidence="10 11">TM6SC1</strain>
    </source>
</reference>
<feature type="transmembrane region" description="Helical" evidence="7">
    <location>
        <begin position="139"/>
        <end position="157"/>
    </location>
</feature>
<feature type="transmembrane region" description="Helical" evidence="7">
    <location>
        <begin position="281"/>
        <end position="300"/>
    </location>
</feature>
<keyword evidence="4" id="KW-0067">ATP-binding</keyword>
<dbReference type="GO" id="GO:0005886">
    <property type="term" value="C:plasma membrane"/>
    <property type="evidence" value="ECO:0007669"/>
    <property type="project" value="UniProtKB-SubCell"/>
</dbReference>
<feature type="domain" description="ABC transmembrane type-1" evidence="9">
    <location>
        <begin position="33"/>
        <end position="308"/>
    </location>
</feature>
<comment type="caution">
    <text evidence="10">The sequence shown here is derived from an EMBL/GenBank/DDBJ whole genome shotgun (WGS) entry which is preliminary data.</text>
</comment>
<evidence type="ECO:0000256" key="1">
    <source>
        <dbReference type="ARBA" id="ARBA00004651"/>
    </source>
</evidence>
<keyword evidence="11" id="KW-1185">Reference proteome</keyword>
<dbReference type="PROSITE" id="PS00211">
    <property type="entry name" value="ABC_TRANSPORTER_1"/>
    <property type="match status" value="1"/>
</dbReference>
<feature type="transmembrane region" description="Helical" evidence="7">
    <location>
        <begin position="249"/>
        <end position="269"/>
    </location>
</feature>
<dbReference type="PANTHER" id="PTHR24221:SF654">
    <property type="entry name" value="ATP-BINDING CASSETTE SUB-FAMILY B MEMBER 6"/>
    <property type="match status" value="1"/>
</dbReference>
<dbReference type="Gene3D" id="3.40.50.300">
    <property type="entry name" value="P-loop containing nucleotide triphosphate hydrolases"/>
    <property type="match status" value="1"/>
</dbReference>
<organism evidence="10 11">
    <name type="scientific">candidate division TM6 bacterium JCVI TM6SC1</name>
    <dbReference type="NCBI Taxonomy" id="1306947"/>
    <lineage>
        <taxon>Bacteria</taxon>
        <taxon>Candidatus Babelota</taxon>
        <taxon>Vermiphilus</taxon>
    </lineage>
</organism>
<dbReference type="InterPro" id="IPR003439">
    <property type="entry name" value="ABC_transporter-like_ATP-bd"/>
</dbReference>
<dbReference type="SMART" id="SM00382">
    <property type="entry name" value="AAA"/>
    <property type="match status" value="1"/>
</dbReference>
<dbReference type="InterPro" id="IPR011527">
    <property type="entry name" value="ABC1_TM_dom"/>
</dbReference>
<dbReference type="PROSITE" id="PS50893">
    <property type="entry name" value="ABC_TRANSPORTER_2"/>
    <property type="match status" value="1"/>
</dbReference>
<keyword evidence="6 7" id="KW-0472">Membrane</keyword>
<feature type="domain" description="ABC transporter" evidence="8">
    <location>
        <begin position="346"/>
        <end position="593"/>
    </location>
</feature>
<accession>A0A0D2I294</accession>
<feature type="transmembrane region" description="Helical" evidence="7">
    <location>
        <begin position="31"/>
        <end position="52"/>
    </location>
</feature>
<name>A0A0D2I294_9BACT</name>